<feature type="transmembrane region" description="Helical" evidence="5">
    <location>
        <begin position="288"/>
        <end position="306"/>
    </location>
</feature>
<sequence>MDNETTTIGENVRSRGHLLRVLGVVFGLAAVVGSVIGQGILRSPGVVAEATGSETLIVALWIAGALLNCLLALGFAELGAAIPQAGGPFAFARRAFGPKTALLVACIMFVALYSSLAYLAFVVGEFLVRLGVGGGAIEPQWFGIAALALFALVNALGTRISGASQVLLSTVKGLVLIGLVIVLFASPGATVEAGGEVLRGGWLPIGTALLVILTTYDGWWNVVMYGEEVKDPGRTIPRALFGGILGVAVIYVLVNLAMLHVLTPEQMAGSTLVAADAAGAMFGEQADFALTCFGVLSVGAITNLMVMNYTRFTYAFARAGLLPAALATVSRNGTPIRAMLLPVIAASVFILTGSYSELVSLAQTVWLVVFILVNAAVIALRRREPDLPRPFRVPLYPVSIWAAQLVLVALLVIFIAQDPWYSLAGFVLSAALWAGYLLLARASGEPHFGAIDAEDLQ</sequence>
<feature type="transmembrane region" description="Helical" evidence="5">
    <location>
        <begin position="170"/>
        <end position="189"/>
    </location>
</feature>
<dbReference type="PIRSF" id="PIRSF006060">
    <property type="entry name" value="AA_transporter"/>
    <property type="match status" value="1"/>
</dbReference>
<gene>
    <name evidence="6" type="ORF">AAW00_12105</name>
</gene>
<keyword evidence="4 5" id="KW-0472">Membrane</keyword>
<feature type="transmembrane region" description="Helical" evidence="5">
    <location>
        <begin position="141"/>
        <end position="158"/>
    </location>
</feature>
<feature type="transmembrane region" description="Helical" evidence="5">
    <location>
        <begin position="338"/>
        <end position="355"/>
    </location>
</feature>
<dbReference type="RefSeq" id="WP_047004703.1">
    <property type="nucleotide sequence ID" value="NZ_LBHB01000003.1"/>
</dbReference>
<dbReference type="InterPro" id="IPR002293">
    <property type="entry name" value="AA/rel_permease1"/>
</dbReference>
<protein>
    <recommendedName>
        <fullName evidence="8">Amino acid permease</fullName>
    </recommendedName>
</protein>
<dbReference type="PANTHER" id="PTHR11785:SF512">
    <property type="entry name" value="SOBREMESA, ISOFORM B"/>
    <property type="match status" value="1"/>
</dbReference>
<dbReference type="Gene3D" id="1.20.1740.10">
    <property type="entry name" value="Amino acid/polyamine transporter I"/>
    <property type="match status" value="1"/>
</dbReference>
<dbReference type="STRING" id="1581420.AAW00_12105"/>
<dbReference type="Proteomes" id="UP000053464">
    <property type="component" value="Unassembled WGS sequence"/>
</dbReference>
<comment type="subcellular location">
    <subcellularLocation>
        <location evidence="1">Membrane</location>
        <topology evidence="1">Multi-pass membrane protein</topology>
    </subcellularLocation>
</comment>
<dbReference type="PANTHER" id="PTHR11785">
    <property type="entry name" value="AMINO ACID TRANSPORTER"/>
    <property type="match status" value="1"/>
</dbReference>
<keyword evidence="2 5" id="KW-0812">Transmembrane</keyword>
<name>A0A0G9MSX4_9SPHN</name>
<feature type="transmembrane region" description="Helical" evidence="5">
    <location>
        <begin position="240"/>
        <end position="262"/>
    </location>
</feature>
<evidence type="ECO:0000256" key="1">
    <source>
        <dbReference type="ARBA" id="ARBA00004141"/>
    </source>
</evidence>
<reference evidence="6 7" key="1">
    <citation type="submission" date="2015-04" db="EMBL/GenBank/DDBJ databases">
        <title>The draft genome sequence of Erythrobacter luteus KA37.</title>
        <authorList>
            <person name="Zhuang L."/>
            <person name="Liu Y."/>
            <person name="Shao Z."/>
        </authorList>
    </citation>
    <scope>NUCLEOTIDE SEQUENCE [LARGE SCALE GENOMIC DNA]</scope>
    <source>
        <strain evidence="6 7">KA37</strain>
    </source>
</reference>
<organism evidence="6 7">
    <name type="scientific">Aurantiacibacter luteus</name>
    <dbReference type="NCBI Taxonomy" id="1581420"/>
    <lineage>
        <taxon>Bacteria</taxon>
        <taxon>Pseudomonadati</taxon>
        <taxon>Pseudomonadota</taxon>
        <taxon>Alphaproteobacteria</taxon>
        <taxon>Sphingomonadales</taxon>
        <taxon>Erythrobacteraceae</taxon>
        <taxon>Aurantiacibacter</taxon>
    </lineage>
</organism>
<dbReference type="PATRIC" id="fig|1581420.6.peg.2474"/>
<dbReference type="GO" id="GO:0015179">
    <property type="term" value="F:L-amino acid transmembrane transporter activity"/>
    <property type="evidence" value="ECO:0007669"/>
    <property type="project" value="TreeGrafter"/>
</dbReference>
<feature type="transmembrane region" description="Helical" evidence="5">
    <location>
        <begin position="21"/>
        <end position="41"/>
    </location>
</feature>
<dbReference type="InterPro" id="IPR050598">
    <property type="entry name" value="AminoAcid_Transporter"/>
</dbReference>
<evidence type="ECO:0000256" key="5">
    <source>
        <dbReference type="SAM" id="Phobius"/>
    </source>
</evidence>
<feature type="transmembrane region" description="Helical" evidence="5">
    <location>
        <begin position="201"/>
        <end position="219"/>
    </location>
</feature>
<dbReference type="AlphaFoldDB" id="A0A0G9MSX4"/>
<feature type="transmembrane region" description="Helical" evidence="5">
    <location>
        <begin position="56"/>
        <end position="80"/>
    </location>
</feature>
<feature type="transmembrane region" description="Helical" evidence="5">
    <location>
        <begin position="393"/>
        <end position="414"/>
    </location>
</feature>
<accession>A0A0G9MSX4</accession>
<feature type="transmembrane region" description="Helical" evidence="5">
    <location>
        <begin position="101"/>
        <end position="121"/>
    </location>
</feature>
<evidence type="ECO:0000313" key="7">
    <source>
        <dbReference type="Proteomes" id="UP000053464"/>
    </source>
</evidence>
<evidence type="ECO:0000256" key="3">
    <source>
        <dbReference type="ARBA" id="ARBA00022989"/>
    </source>
</evidence>
<feature type="transmembrane region" description="Helical" evidence="5">
    <location>
        <begin position="361"/>
        <end position="381"/>
    </location>
</feature>
<proteinExistence type="predicted"/>
<dbReference type="EMBL" id="LBHB01000003">
    <property type="protein sequence ID" value="KLE33815.1"/>
    <property type="molecule type" value="Genomic_DNA"/>
</dbReference>
<feature type="transmembrane region" description="Helical" evidence="5">
    <location>
        <begin position="420"/>
        <end position="439"/>
    </location>
</feature>
<evidence type="ECO:0000313" key="6">
    <source>
        <dbReference type="EMBL" id="KLE33815.1"/>
    </source>
</evidence>
<evidence type="ECO:0000256" key="2">
    <source>
        <dbReference type="ARBA" id="ARBA00022692"/>
    </source>
</evidence>
<evidence type="ECO:0000256" key="4">
    <source>
        <dbReference type="ARBA" id="ARBA00023136"/>
    </source>
</evidence>
<keyword evidence="7" id="KW-1185">Reference proteome</keyword>
<dbReference type="GO" id="GO:0016020">
    <property type="term" value="C:membrane"/>
    <property type="evidence" value="ECO:0007669"/>
    <property type="project" value="UniProtKB-SubCell"/>
</dbReference>
<evidence type="ECO:0008006" key="8">
    <source>
        <dbReference type="Google" id="ProtNLM"/>
    </source>
</evidence>
<keyword evidence="3 5" id="KW-1133">Transmembrane helix</keyword>
<dbReference type="Pfam" id="PF13520">
    <property type="entry name" value="AA_permease_2"/>
    <property type="match status" value="1"/>
</dbReference>
<comment type="caution">
    <text evidence="6">The sequence shown here is derived from an EMBL/GenBank/DDBJ whole genome shotgun (WGS) entry which is preliminary data.</text>
</comment>